<dbReference type="AlphaFoldDB" id="A0A5B8IA95"/>
<evidence type="ECO:0000313" key="1">
    <source>
        <dbReference type="EMBL" id="QDY71365.1"/>
    </source>
</evidence>
<gene>
    <name evidence="1" type="ORF">FPZ52_16840</name>
</gene>
<reference evidence="1 2" key="1">
    <citation type="submission" date="2019-07" db="EMBL/GenBank/DDBJ databases">
        <title>Litoreibacter alkalisoli sp. nov., isolated from saline-alkaline soil.</title>
        <authorList>
            <person name="Wang S."/>
            <person name="Xu L."/>
            <person name="Xing Y.-T."/>
            <person name="Sun J.-Q."/>
        </authorList>
    </citation>
    <scope>NUCLEOTIDE SEQUENCE [LARGE SCALE GENOMIC DNA]</scope>
    <source>
        <strain evidence="1 2">LN3S51</strain>
        <plasmid evidence="1 2">unnamed4</plasmid>
    </source>
</reference>
<dbReference type="KEGG" id="lit:FPZ52_16840"/>
<evidence type="ECO:0000313" key="2">
    <source>
        <dbReference type="Proteomes" id="UP000318483"/>
    </source>
</evidence>
<keyword evidence="2" id="KW-1185">Reference proteome</keyword>
<dbReference type="RefSeq" id="WP_146366780.1">
    <property type="nucleotide sequence ID" value="NZ_CP042265.1"/>
</dbReference>
<sequence length="66" mass="7440">MEPDTASTGIERTVAHRLTCPSPSTRKSLDDELGVPVGFHEFMDDALAWSKLPCAQLRKRSEWLVR</sequence>
<organism evidence="1 2">
    <name type="scientific">Qingshengfaniella alkalisoli</name>
    <dbReference type="NCBI Taxonomy" id="2599296"/>
    <lineage>
        <taxon>Bacteria</taxon>
        <taxon>Pseudomonadati</taxon>
        <taxon>Pseudomonadota</taxon>
        <taxon>Alphaproteobacteria</taxon>
        <taxon>Rhodobacterales</taxon>
        <taxon>Paracoccaceae</taxon>
        <taxon>Qingshengfaniella</taxon>
    </lineage>
</organism>
<accession>A0A5B8IA95</accession>
<geneLocation type="plasmid" evidence="1 2">
    <name>unnamed4</name>
</geneLocation>
<proteinExistence type="predicted"/>
<dbReference type="EMBL" id="CP042265">
    <property type="protein sequence ID" value="QDY71365.1"/>
    <property type="molecule type" value="Genomic_DNA"/>
</dbReference>
<dbReference type="Proteomes" id="UP000318483">
    <property type="component" value="Plasmid unnamed4"/>
</dbReference>
<name>A0A5B8IA95_9RHOB</name>
<protein>
    <submittedName>
        <fullName evidence="1">Uncharacterized protein</fullName>
    </submittedName>
</protein>
<keyword evidence="1" id="KW-0614">Plasmid</keyword>